<keyword evidence="1" id="KW-0853">WD repeat</keyword>
<dbReference type="PROSITE" id="PS50181">
    <property type="entry name" value="FBOX"/>
    <property type="match status" value="1"/>
</dbReference>
<evidence type="ECO:0000313" key="4">
    <source>
        <dbReference type="EMBL" id="RUS87208.1"/>
    </source>
</evidence>
<protein>
    <recommendedName>
        <fullName evidence="3">F-box domain-containing protein</fullName>
    </recommendedName>
</protein>
<dbReference type="SUPFAM" id="SSF50978">
    <property type="entry name" value="WD40 repeat-like"/>
    <property type="match status" value="1"/>
</dbReference>
<dbReference type="Pfam" id="PF12937">
    <property type="entry name" value="F-box-like"/>
    <property type="match status" value="1"/>
</dbReference>
<dbReference type="Gene3D" id="1.20.1280.50">
    <property type="match status" value="1"/>
</dbReference>
<feature type="compositionally biased region" description="Polar residues" evidence="2">
    <location>
        <begin position="684"/>
        <end position="715"/>
    </location>
</feature>
<dbReference type="PANTHER" id="PTHR20995:SF17">
    <property type="entry name" value="F-BOX_WD REPEAT-CONTAINING PROTEIN 5"/>
    <property type="match status" value="1"/>
</dbReference>
<dbReference type="AlphaFoldDB" id="A0A3S1BMK2"/>
<dbReference type="InterPro" id="IPR011047">
    <property type="entry name" value="Quinoprotein_ADH-like_sf"/>
</dbReference>
<feature type="region of interest" description="Disordered" evidence="2">
    <location>
        <begin position="268"/>
        <end position="295"/>
    </location>
</feature>
<comment type="caution">
    <text evidence="4">The sequence shown here is derived from an EMBL/GenBank/DDBJ whole genome shotgun (WGS) entry which is preliminary data.</text>
</comment>
<proteinExistence type="predicted"/>
<dbReference type="Proteomes" id="UP000271974">
    <property type="component" value="Unassembled WGS sequence"/>
</dbReference>
<dbReference type="SMART" id="SM00256">
    <property type="entry name" value="FBOX"/>
    <property type="match status" value="1"/>
</dbReference>
<feature type="region of interest" description="Disordered" evidence="2">
    <location>
        <begin position="613"/>
        <end position="648"/>
    </location>
</feature>
<feature type="compositionally biased region" description="Basic and acidic residues" evidence="2">
    <location>
        <begin position="273"/>
        <end position="282"/>
    </location>
</feature>
<evidence type="ECO:0000259" key="3">
    <source>
        <dbReference type="PROSITE" id="PS50181"/>
    </source>
</evidence>
<dbReference type="PROSITE" id="PS50294">
    <property type="entry name" value="WD_REPEATS_REGION"/>
    <property type="match status" value="2"/>
</dbReference>
<evidence type="ECO:0000256" key="2">
    <source>
        <dbReference type="SAM" id="MobiDB-lite"/>
    </source>
</evidence>
<feature type="repeat" description="WD" evidence="1">
    <location>
        <begin position="93"/>
        <end position="125"/>
    </location>
</feature>
<dbReference type="GO" id="GO:0016567">
    <property type="term" value="P:protein ubiquitination"/>
    <property type="evidence" value="ECO:0007669"/>
    <property type="project" value="InterPro"/>
</dbReference>
<dbReference type="OrthoDB" id="192402at2759"/>
<dbReference type="InterPro" id="IPR036047">
    <property type="entry name" value="F-box-like_dom_sf"/>
</dbReference>
<dbReference type="InterPro" id="IPR015943">
    <property type="entry name" value="WD40/YVTN_repeat-like_dom_sf"/>
</dbReference>
<dbReference type="PANTHER" id="PTHR20995">
    <property type="entry name" value="F-BOX/WD REPEAT-CONTAINING PROTEIN 5"/>
    <property type="match status" value="1"/>
</dbReference>
<dbReference type="InterPro" id="IPR036322">
    <property type="entry name" value="WD40_repeat_dom_sf"/>
</dbReference>
<feature type="non-terminal residue" evidence="4">
    <location>
        <position position="1"/>
    </location>
</feature>
<dbReference type="STRING" id="188477.A0A3S1BMK2"/>
<dbReference type="SMART" id="SM00320">
    <property type="entry name" value="WD40"/>
    <property type="match status" value="3"/>
</dbReference>
<dbReference type="InterPro" id="IPR001680">
    <property type="entry name" value="WD40_rpt"/>
</dbReference>
<dbReference type="Pfam" id="PF00400">
    <property type="entry name" value="WD40"/>
    <property type="match status" value="2"/>
</dbReference>
<dbReference type="PROSITE" id="PS50082">
    <property type="entry name" value="WD_REPEATS_2"/>
    <property type="match status" value="2"/>
</dbReference>
<accession>A0A3S1BMK2</accession>
<dbReference type="InterPro" id="IPR042508">
    <property type="entry name" value="FBXW5"/>
</dbReference>
<dbReference type="SUPFAM" id="SSF50998">
    <property type="entry name" value="Quinoprotein alcohol dehydrogenase-like"/>
    <property type="match status" value="1"/>
</dbReference>
<dbReference type="SUPFAM" id="SSF81383">
    <property type="entry name" value="F-box domain"/>
    <property type="match status" value="1"/>
</dbReference>
<dbReference type="InterPro" id="IPR001810">
    <property type="entry name" value="F-box_dom"/>
</dbReference>
<evidence type="ECO:0000313" key="5">
    <source>
        <dbReference type="Proteomes" id="UP000271974"/>
    </source>
</evidence>
<reference evidence="4 5" key="1">
    <citation type="submission" date="2019-01" db="EMBL/GenBank/DDBJ databases">
        <title>A draft genome assembly of the solar-powered sea slug Elysia chlorotica.</title>
        <authorList>
            <person name="Cai H."/>
            <person name="Li Q."/>
            <person name="Fang X."/>
            <person name="Li J."/>
            <person name="Curtis N.E."/>
            <person name="Altenburger A."/>
            <person name="Shibata T."/>
            <person name="Feng M."/>
            <person name="Maeda T."/>
            <person name="Schwartz J.A."/>
            <person name="Shigenobu S."/>
            <person name="Lundholm N."/>
            <person name="Nishiyama T."/>
            <person name="Yang H."/>
            <person name="Hasebe M."/>
            <person name="Li S."/>
            <person name="Pierce S.K."/>
            <person name="Wang J."/>
        </authorList>
    </citation>
    <scope>NUCLEOTIDE SEQUENCE [LARGE SCALE GENOMIC DNA]</scope>
    <source>
        <strain evidence="4">EC2010</strain>
        <tissue evidence="4">Whole organism of an adult</tissue>
    </source>
</reference>
<evidence type="ECO:0000256" key="1">
    <source>
        <dbReference type="PROSITE-ProRule" id="PRU00221"/>
    </source>
</evidence>
<feature type="region of interest" description="Disordered" evidence="2">
    <location>
        <begin position="668"/>
        <end position="722"/>
    </location>
</feature>
<feature type="domain" description="F-box" evidence="3">
    <location>
        <begin position="8"/>
        <end position="54"/>
    </location>
</feature>
<organism evidence="4 5">
    <name type="scientific">Elysia chlorotica</name>
    <name type="common">Eastern emerald elysia</name>
    <name type="synonym">Sea slug</name>
    <dbReference type="NCBI Taxonomy" id="188477"/>
    <lineage>
        <taxon>Eukaryota</taxon>
        <taxon>Metazoa</taxon>
        <taxon>Spiralia</taxon>
        <taxon>Lophotrochozoa</taxon>
        <taxon>Mollusca</taxon>
        <taxon>Gastropoda</taxon>
        <taxon>Heterobranchia</taxon>
        <taxon>Euthyneura</taxon>
        <taxon>Panpulmonata</taxon>
        <taxon>Sacoglossa</taxon>
        <taxon>Placobranchoidea</taxon>
        <taxon>Plakobranchidae</taxon>
        <taxon>Elysia</taxon>
    </lineage>
</organism>
<name>A0A3S1BMK2_ELYCH</name>
<dbReference type="Gene3D" id="2.130.10.10">
    <property type="entry name" value="YVTN repeat-like/Quinoprotein amine dehydrogenase"/>
    <property type="match status" value="2"/>
</dbReference>
<dbReference type="GO" id="GO:0080008">
    <property type="term" value="C:Cul4-RING E3 ubiquitin ligase complex"/>
    <property type="evidence" value="ECO:0007669"/>
    <property type="project" value="InterPro"/>
</dbReference>
<gene>
    <name evidence="4" type="ORF">EGW08_005048</name>
</gene>
<feature type="repeat" description="WD" evidence="1">
    <location>
        <begin position="899"/>
        <end position="931"/>
    </location>
</feature>
<dbReference type="GO" id="GO:0019005">
    <property type="term" value="C:SCF ubiquitin ligase complex"/>
    <property type="evidence" value="ECO:0007669"/>
    <property type="project" value="InterPro"/>
</dbReference>
<feature type="compositionally biased region" description="Basic and acidic residues" evidence="2">
    <location>
        <begin position="321"/>
        <end position="336"/>
    </location>
</feature>
<sequence length="954" mass="106322">DSSRYHYQLLVTDLPDSILLHIFQYLPFSAICQVSQVCHRWHQVCSDDLLWRSVFLWHYKLPFTTSLHRKAKSWRSEFKRMYYHTPSALVDEFKEHKDEVLHVSFSHDGSMFATCSKDGYFMIWSTQRKPVGLLFKMDMKSRFNWQFTQFSQFNASDTRLLVSGVYSGPFTTSGEIAIFDLQDNFEIESRVTNKPYDVFGAWFDNEHLLSGTIYSTGNLSSVSAIWISKASQEVESEVESVSMVLYRFQNINSSTVRLINVADIEKASAVTEDSDRPDETGETRACPCSSDCQDPSEPTLLDKLLCREISEEEFDVDNEDWDNHSDDAKCDRKEEECSGSDTEEKDMLTLAENSVASGSMEWSAEEGNSALEYLKTAGGAANIKSGQECDSLCLDCTKACCVNVCDLNTRDSNPGDYADTCQARTADSSNNASFLISGNVSASNNCVINKGLNTSASKLTESRDQCSSSHVFTYTSHVHSQSGSGDFSLDSASQNPGKCAVLLTNHQEVGTCVGTNELTHQDLQGGCRGDQGESSDSGFQCGGRNKHSDIDSADGSSANSLFGITGALKLSPRDFRLENSTKNWSKTKLKMGDGTDTEYDECGSLTSMSECSRLHSSGHRTDTHIDPCQQRPSLSVPHIPTDNSDHLSNPGVTHCKLLAKCQKTSSGTASLLPQPSLPNKAVSGPNSSGNLHKSCPSTRQTATKRSQSCQASPSLSDDGRLRQCRRPPEKLLIYTWGTKTFTPHKIGIKRMKWEDFSKGEVKARRVSMLPRVMDNLQNGAEPTRRDEPDHSIEMHGHIVGLRVAPDQRYLYVNCRPWPKNYIISDPQESPPLAQEVEISTIDLQTLQFVGPVLRSHKAFTHSDDCFFLNLDVAEDFVVSGAEDKQGYLWDRHYGVPLYRFPHSNVVNCVAVNPRDPEMLVTVSDDHSIKVWASRHRKKHLQELNISQSDDGIEV</sequence>
<dbReference type="EMBL" id="RQTK01000117">
    <property type="protein sequence ID" value="RUS87208.1"/>
    <property type="molecule type" value="Genomic_DNA"/>
</dbReference>
<feature type="region of interest" description="Disordered" evidence="2">
    <location>
        <begin position="525"/>
        <end position="555"/>
    </location>
</feature>
<keyword evidence="5" id="KW-1185">Reference proteome</keyword>
<feature type="region of interest" description="Disordered" evidence="2">
    <location>
        <begin position="317"/>
        <end position="344"/>
    </location>
</feature>